<protein>
    <submittedName>
        <fullName evidence="2">Uncharacterized protein</fullName>
    </submittedName>
</protein>
<feature type="compositionally biased region" description="Low complexity" evidence="1">
    <location>
        <begin position="45"/>
        <end position="70"/>
    </location>
</feature>
<gene>
    <name evidence="2" type="ORF">Lalb_Chr20g0111941</name>
</gene>
<sequence>MEKLNSELLIKNINIMKENERLRKIAQQLNEENQTLLNEIKRKLSNGGSNSNNNASNSASSTQNASHSNN</sequence>
<reference evidence="3" key="1">
    <citation type="journal article" date="2020" name="Nat. Commun.">
        <title>Genome sequence of the cluster root forming white lupin.</title>
        <authorList>
            <person name="Hufnagel B."/>
            <person name="Marques A."/>
            <person name="Soriano A."/>
            <person name="Marques L."/>
            <person name="Divol F."/>
            <person name="Doumas P."/>
            <person name="Sallet E."/>
            <person name="Mancinotti D."/>
            <person name="Carrere S."/>
            <person name="Marande W."/>
            <person name="Arribat S."/>
            <person name="Keller J."/>
            <person name="Huneau C."/>
            <person name="Blein T."/>
            <person name="Aime D."/>
            <person name="Laguerre M."/>
            <person name="Taylor J."/>
            <person name="Schubert V."/>
            <person name="Nelson M."/>
            <person name="Geu-Flores F."/>
            <person name="Crespi M."/>
            <person name="Gallardo-Guerrero K."/>
            <person name="Delaux P.-M."/>
            <person name="Salse J."/>
            <person name="Berges H."/>
            <person name="Guyot R."/>
            <person name="Gouzy J."/>
            <person name="Peret B."/>
        </authorList>
    </citation>
    <scope>NUCLEOTIDE SEQUENCE [LARGE SCALE GENOMIC DNA]</scope>
    <source>
        <strain evidence="3">cv. Amiga</strain>
    </source>
</reference>
<dbReference type="EMBL" id="WOCE01000020">
    <property type="protein sequence ID" value="KAE9590847.1"/>
    <property type="molecule type" value="Genomic_DNA"/>
</dbReference>
<dbReference type="Proteomes" id="UP000447434">
    <property type="component" value="Chromosome 20"/>
</dbReference>
<evidence type="ECO:0000313" key="2">
    <source>
        <dbReference type="EMBL" id="KAE9590847.1"/>
    </source>
</evidence>
<evidence type="ECO:0000256" key="1">
    <source>
        <dbReference type="SAM" id="MobiDB-lite"/>
    </source>
</evidence>
<comment type="caution">
    <text evidence="2">The sequence shown here is derived from an EMBL/GenBank/DDBJ whole genome shotgun (WGS) entry which is preliminary data.</text>
</comment>
<dbReference type="InterPro" id="IPR039312">
    <property type="entry name" value="ZPR"/>
</dbReference>
<dbReference type="PANTHER" id="PTHR33601">
    <property type="entry name" value="PROTEIN LITTLE ZIPPER 4"/>
    <property type="match status" value="1"/>
</dbReference>
<dbReference type="AlphaFoldDB" id="A0A6A4NWG7"/>
<dbReference type="PANTHER" id="PTHR33601:SF1">
    <property type="entry name" value="PROTEIN LITTLE ZIPPER 4"/>
    <property type="match status" value="1"/>
</dbReference>
<evidence type="ECO:0000313" key="3">
    <source>
        <dbReference type="Proteomes" id="UP000447434"/>
    </source>
</evidence>
<dbReference type="OrthoDB" id="1714540at2759"/>
<name>A0A6A4NWG7_LUPAL</name>
<accession>A0A6A4NWG7</accession>
<keyword evidence="3" id="KW-1185">Reference proteome</keyword>
<proteinExistence type="predicted"/>
<feature type="region of interest" description="Disordered" evidence="1">
    <location>
        <begin position="40"/>
        <end position="70"/>
    </location>
</feature>
<organism evidence="2 3">
    <name type="scientific">Lupinus albus</name>
    <name type="common">White lupine</name>
    <name type="synonym">Lupinus termis</name>
    <dbReference type="NCBI Taxonomy" id="3870"/>
    <lineage>
        <taxon>Eukaryota</taxon>
        <taxon>Viridiplantae</taxon>
        <taxon>Streptophyta</taxon>
        <taxon>Embryophyta</taxon>
        <taxon>Tracheophyta</taxon>
        <taxon>Spermatophyta</taxon>
        <taxon>Magnoliopsida</taxon>
        <taxon>eudicotyledons</taxon>
        <taxon>Gunneridae</taxon>
        <taxon>Pentapetalae</taxon>
        <taxon>rosids</taxon>
        <taxon>fabids</taxon>
        <taxon>Fabales</taxon>
        <taxon>Fabaceae</taxon>
        <taxon>Papilionoideae</taxon>
        <taxon>50 kb inversion clade</taxon>
        <taxon>genistoids sensu lato</taxon>
        <taxon>core genistoids</taxon>
        <taxon>Genisteae</taxon>
        <taxon>Lupinus</taxon>
    </lineage>
</organism>